<dbReference type="Gene3D" id="1.10.20.10">
    <property type="entry name" value="Histone, subunit A"/>
    <property type="match status" value="1"/>
</dbReference>
<dbReference type="AlphaFoldDB" id="A0A0F7S409"/>
<name>A0A0F7S409_9BASI</name>
<evidence type="ECO:0000256" key="1">
    <source>
        <dbReference type="ARBA" id="ARBA00004123"/>
    </source>
</evidence>
<dbReference type="Pfam" id="PF07524">
    <property type="entry name" value="Bromo_TP"/>
    <property type="match status" value="1"/>
</dbReference>
<dbReference type="PANTHER" id="PTHR46338:SF1">
    <property type="entry name" value="TRANSCRIPTION INITIATION FACTOR TFIID SUBUNIT 8"/>
    <property type="match status" value="1"/>
</dbReference>
<evidence type="ECO:0000313" key="8">
    <source>
        <dbReference type="EMBL" id="CDU24197.1"/>
    </source>
</evidence>
<feature type="compositionally biased region" description="Acidic residues" evidence="5">
    <location>
        <begin position="233"/>
        <end position="243"/>
    </location>
</feature>
<evidence type="ECO:0000256" key="2">
    <source>
        <dbReference type="ARBA" id="ARBA00023015"/>
    </source>
</evidence>
<keyword evidence="3" id="KW-0804">Transcription</keyword>
<keyword evidence="2" id="KW-0805">Transcription regulation</keyword>
<accession>A0A0F7S409</accession>
<comment type="subcellular location">
    <subcellularLocation>
        <location evidence="1">Nucleus</location>
    </subcellularLocation>
</comment>
<dbReference type="CDD" id="cd00076">
    <property type="entry name" value="HFD_SF"/>
    <property type="match status" value="1"/>
</dbReference>
<feature type="region of interest" description="Disordered" evidence="5">
    <location>
        <begin position="190"/>
        <end position="261"/>
    </location>
</feature>
<dbReference type="EMBL" id="LK056664">
    <property type="protein sequence ID" value="CDU24197.1"/>
    <property type="molecule type" value="Genomic_DNA"/>
</dbReference>
<sequence length="796" mass="85528">MVTRSKPTAAAYSASHMSVAILALLSSAGFSRSSAGAADLLTEVMQRYIQLIGSTCVHHANHAGRTIVSLQDLRASLEHILGGEPIEELLEWAEEEGRVDIPEQGTHAATVQTNGVNGTHVQATNSTIPAALQDPLRGKDLIRNLNTGRVRPLPSDIEEVHFKPIPSDEFEQLASESILRDHMARQLVWPSQEESKSAFESRGTRAPSPKIYGEASTQGSSSSADHESLLFSDFDDDQEESDSSDTLHISNGQHSQPQKRRCVDTEAYTHKRQFGQTVIDYVPAYLPLFPGFVPNADEAAATSQNTVDAELVKADPHEEVVVKVEPVDVDPEYVLEEQRRKELAQKKADEAAAAAAAVAAAEEAKVQDANADASEAAAVVQKTAEERAAEAEKTFEALQARRILRDSWREGVTYDASTWAATYSKDELRDLEQDMAAVLSDPSITSIAPSTSSLRAFAADYQALVEDPISSSAAGIYLTPSGPTHQDAATKRKRLAHALADASRYAPNDSLYAAVAARPSVIPFNPGPSWLVSTLPPPTLYKDNVEVTNALSAPVLTPVRPQGRPAALIPPSGALVPTLGHRHPSHLTIGARVVASAELLKRVSRYDDPVPILDNKHAERFFHGLPASRDLLGGSGSSSDLSSNISSTRSSGGGGSGSGNSTLRPALEKLVLQMREKEAQILPEEDKEELQRRQQELQLQLQAALASENSGGKDSAVLSSGLIADSYASRIRNGNITMVHTWDWTPRDPYDTMLPAKKVCAPGRRGVGPVALEKRTRTESSNSELGDVGVINGNGA</sequence>
<protein>
    <recommendedName>
        <fullName evidence="6">Bromodomain associated domain-containing protein</fullName>
    </recommendedName>
</protein>
<reference evidence="8" key="3">
    <citation type="submission" date="2014-06" db="EMBL/GenBank/DDBJ databases">
        <authorList>
            <person name="Ju J."/>
            <person name="Zhang J."/>
        </authorList>
    </citation>
    <scope>NUCLEOTIDE SEQUENCE</scope>
    <source>
        <strain evidence="8">SscI8</strain>
    </source>
</reference>
<feature type="domain" description="Bromodomain associated" evidence="6">
    <location>
        <begin position="10"/>
        <end position="84"/>
    </location>
</feature>
<evidence type="ECO:0000256" key="3">
    <source>
        <dbReference type="ARBA" id="ARBA00023163"/>
    </source>
</evidence>
<dbReference type="GO" id="GO:0046982">
    <property type="term" value="F:protein heterodimerization activity"/>
    <property type="evidence" value="ECO:0007669"/>
    <property type="project" value="InterPro"/>
</dbReference>
<dbReference type="STRING" id="49012.A0A0F7S409"/>
<dbReference type="InterPro" id="IPR037818">
    <property type="entry name" value="TAF8"/>
</dbReference>
<dbReference type="OrthoDB" id="3363896at2759"/>
<feature type="compositionally biased region" description="Polar residues" evidence="5">
    <location>
        <begin position="246"/>
        <end position="256"/>
    </location>
</feature>
<feature type="region of interest" description="Disordered" evidence="5">
    <location>
        <begin position="764"/>
        <end position="796"/>
    </location>
</feature>
<dbReference type="EMBL" id="CCFA01004869">
    <property type="protein sequence ID" value="CDS02009.1"/>
    <property type="molecule type" value="Genomic_DNA"/>
</dbReference>
<evidence type="ECO:0000259" key="6">
    <source>
        <dbReference type="SMART" id="SM00576"/>
    </source>
</evidence>
<keyword evidence="9" id="KW-1185">Reference proteome</keyword>
<reference evidence="9" key="2">
    <citation type="submission" date="2014-06" db="EMBL/GenBank/DDBJ databases">
        <authorList>
            <person name="Berkman P.J."/>
        </authorList>
    </citation>
    <scope>NUCLEOTIDE SEQUENCE [LARGE SCALE GENOMIC DNA]</scope>
</reference>
<evidence type="ECO:0000256" key="4">
    <source>
        <dbReference type="ARBA" id="ARBA00023242"/>
    </source>
</evidence>
<feature type="compositionally biased region" description="Basic and acidic residues" evidence="5">
    <location>
        <begin position="193"/>
        <end position="203"/>
    </location>
</feature>
<dbReference type="InterPro" id="IPR006565">
    <property type="entry name" value="BTP"/>
</dbReference>
<evidence type="ECO:0000256" key="5">
    <source>
        <dbReference type="SAM" id="MobiDB-lite"/>
    </source>
</evidence>
<dbReference type="Proteomes" id="UP000242770">
    <property type="component" value="Unassembled WGS sequence"/>
</dbReference>
<evidence type="ECO:0000313" key="7">
    <source>
        <dbReference type="EMBL" id="CDS02009.1"/>
    </source>
</evidence>
<dbReference type="SMART" id="SM00576">
    <property type="entry name" value="BTP"/>
    <property type="match status" value="1"/>
</dbReference>
<organism evidence="7 9">
    <name type="scientific">Sporisorium scitamineum</name>
    <dbReference type="NCBI Taxonomy" id="49012"/>
    <lineage>
        <taxon>Eukaryota</taxon>
        <taxon>Fungi</taxon>
        <taxon>Dikarya</taxon>
        <taxon>Basidiomycota</taxon>
        <taxon>Ustilaginomycotina</taxon>
        <taxon>Ustilaginomycetes</taxon>
        <taxon>Ustilaginales</taxon>
        <taxon>Ustilaginaceae</taxon>
        <taxon>Sporisorium</taxon>
    </lineage>
</organism>
<reference evidence="7" key="1">
    <citation type="submission" date="2014-06" db="EMBL/GenBank/DDBJ databases">
        <authorList>
            <person name="Berkman J.Paul."/>
        </authorList>
    </citation>
    <scope>NUCLEOTIDE SEQUENCE [LARGE SCALE GENOMIC DNA]</scope>
</reference>
<evidence type="ECO:0000313" key="9">
    <source>
        <dbReference type="Proteomes" id="UP000242770"/>
    </source>
</evidence>
<dbReference type="GO" id="GO:0005669">
    <property type="term" value="C:transcription factor TFIID complex"/>
    <property type="evidence" value="ECO:0007669"/>
    <property type="project" value="InterPro"/>
</dbReference>
<feature type="compositionally biased region" description="Low complexity" evidence="5">
    <location>
        <begin position="633"/>
        <end position="650"/>
    </location>
</feature>
<gene>
    <name evidence="7" type="primary">SSCI80070.1</name>
    <name evidence="8" type="ORF">SPSC_02826</name>
</gene>
<feature type="region of interest" description="Disordered" evidence="5">
    <location>
        <begin position="633"/>
        <end position="663"/>
    </location>
</feature>
<proteinExistence type="predicted"/>
<dbReference type="PANTHER" id="PTHR46338">
    <property type="entry name" value="TRANSCRIPTION INITIATION FACTOR TFIID SUBUNIT 8"/>
    <property type="match status" value="1"/>
</dbReference>
<dbReference type="InterPro" id="IPR009072">
    <property type="entry name" value="Histone-fold"/>
</dbReference>
<dbReference type="SUPFAM" id="SSF47113">
    <property type="entry name" value="Histone-fold"/>
    <property type="match status" value="1"/>
</dbReference>
<keyword evidence="4" id="KW-0539">Nucleus</keyword>